<sequence length="184" mass="20681">MKKTALSLVLCVVVFLGACQKKETTAPSGGDNGSGAPTPAFLQGKWLHGNFAMASYWAYDGSYQGNPFEQSVAFNFLPGSRYEFFYIGRTKDYNGCATDGLSYFKGTIKFNTAENSFEVHPTEGHFKGFYTCASNRNFDRAAKPDELNVSTFYYSLEEQNGMQYVRISQTRNDQYASYFKSTTW</sequence>
<name>A0ABV3Z9A4_9BACT</name>
<accession>A0ABV3Z9A4</accession>
<feature type="signal peptide" evidence="1">
    <location>
        <begin position="1"/>
        <end position="21"/>
    </location>
</feature>
<gene>
    <name evidence="2" type="ORF">QTN47_01670</name>
</gene>
<evidence type="ECO:0000313" key="3">
    <source>
        <dbReference type="Proteomes" id="UP001560573"/>
    </source>
</evidence>
<protein>
    <recommendedName>
        <fullName evidence="4">Lipocalin-like domain-containing protein</fullName>
    </recommendedName>
</protein>
<keyword evidence="1" id="KW-0732">Signal</keyword>
<comment type="caution">
    <text evidence="2">The sequence shown here is derived from an EMBL/GenBank/DDBJ whole genome shotgun (WGS) entry which is preliminary data.</text>
</comment>
<evidence type="ECO:0000313" key="2">
    <source>
        <dbReference type="EMBL" id="MEX6686180.1"/>
    </source>
</evidence>
<feature type="chain" id="PRO_5045060595" description="Lipocalin-like domain-containing protein" evidence="1">
    <location>
        <begin position="22"/>
        <end position="184"/>
    </location>
</feature>
<organism evidence="2 3">
    <name type="scientific">Danxiaibacter flavus</name>
    <dbReference type="NCBI Taxonomy" id="3049108"/>
    <lineage>
        <taxon>Bacteria</taxon>
        <taxon>Pseudomonadati</taxon>
        <taxon>Bacteroidota</taxon>
        <taxon>Chitinophagia</taxon>
        <taxon>Chitinophagales</taxon>
        <taxon>Chitinophagaceae</taxon>
        <taxon>Danxiaibacter</taxon>
    </lineage>
</organism>
<evidence type="ECO:0008006" key="4">
    <source>
        <dbReference type="Google" id="ProtNLM"/>
    </source>
</evidence>
<dbReference type="PROSITE" id="PS51257">
    <property type="entry name" value="PROKAR_LIPOPROTEIN"/>
    <property type="match status" value="1"/>
</dbReference>
<dbReference type="RefSeq" id="WP_369327570.1">
    <property type="nucleotide sequence ID" value="NZ_JAULBC010000001.1"/>
</dbReference>
<reference evidence="2 3" key="1">
    <citation type="submission" date="2023-07" db="EMBL/GenBank/DDBJ databases">
        <authorList>
            <person name="Lian W.-H."/>
        </authorList>
    </citation>
    <scope>NUCLEOTIDE SEQUENCE [LARGE SCALE GENOMIC DNA]</scope>
    <source>
        <strain evidence="2 3">SYSU DXS3180</strain>
    </source>
</reference>
<dbReference type="Proteomes" id="UP001560573">
    <property type="component" value="Unassembled WGS sequence"/>
</dbReference>
<proteinExistence type="predicted"/>
<dbReference type="EMBL" id="JAULBC010000001">
    <property type="protein sequence ID" value="MEX6686180.1"/>
    <property type="molecule type" value="Genomic_DNA"/>
</dbReference>
<evidence type="ECO:0000256" key="1">
    <source>
        <dbReference type="SAM" id="SignalP"/>
    </source>
</evidence>
<keyword evidence="3" id="KW-1185">Reference proteome</keyword>